<dbReference type="SMART" id="SM00174">
    <property type="entry name" value="RHO"/>
    <property type="match status" value="1"/>
</dbReference>
<dbReference type="SMART" id="SM00176">
    <property type="entry name" value="RAN"/>
    <property type="match status" value="1"/>
</dbReference>
<dbReference type="InterPro" id="IPR027417">
    <property type="entry name" value="P-loop_NTPase"/>
</dbReference>
<dbReference type="Gene3D" id="3.40.50.300">
    <property type="entry name" value="P-loop containing nucleotide triphosphate hydrolases"/>
    <property type="match status" value="1"/>
</dbReference>
<feature type="compositionally biased region" description="Basic and acidic residues" evidence="2">
    <location>
        <begin position="208"/>
        <end position="221"/>
    </location>
</feature>
<name>A0A835YXE0_9STRA</name>
<dbReference type="FunFam" id="3.40.50.300:FF:001508">
    <property type="entry name" value="Small GTP-binding protein Rab28, putative"/>
    <property type="match status" value="1"/>
</dbReference>
<evidence type="ECO:0000256" key="2">
    <source>
        <dbReference type="SAM" id="MobiDB-lite"/>
    </source>
</evidence>
<dbReference type="PANTHER" id="PTHR47978">
    <property type="match status" value="1"/>
</dbReference>
<comment type="caution">
    <text evidence="3">The sequence shown here is derived from an EMBL/GenBank/DDBJ whole genome shotgun (WGS) entry which is preliminary data.</text>
</comment>
<dbReference type="OrthoDB" id="10254700at2759"/>
<dbReference type="Proteomes" id="UP000664859">
    <property type="component" value="Unassembled WGS sequence"/>
</dbReference>
<keyword evidence="4" id="KW-1185">Reference proteome</keyword>
<reference evidence="3" key="1">
    <citation type="submission" date="2021-02" db="EMBL/GenBank/DDBJ databases">
        <title>First Annotated Genome of the Yellow-green Alga Tribonema minus.</title>
        <authorList>
            <person name="Mahan K.M."/>
        </authorList>
    </citation>
    <scope>NUCLEOTIDE SEQUENCE</scope>
    <source>
        <strain evidence="3">UTEX B ZZ1240</strain>
    </source>
</reference>
<dbReference type="SMART" id="SM00173">
    <property type="entry name" value="RAS"/>
    <property type="match status" value="1"/>
</dbReference>
<evidence type="ECO:0000256" key="1">
    <source>
        <dbReference type="ARBA" id="ARBA00022741"/>
    </source>
</evidence>
<dbReference type="InterPro" id="IPR001806">
    <property type="entry name" value="Small_GTPase"/>
</dbReference>
<evidence type="ECO:0000313" key="3">
    <source>
        <dbReference type="EMBL" id="KAG5183482.1"/>
    </source>
</evidence>
<accession>A0A835YXE0</accession>
<evidence type="ECO:0000313" key="4">
    <source>
        <dbReference type="Proteomes" id="UP000664859"/>
    </source>
</evidence>
<gene>
    <name evidence="3" type="ORF">JKP88DRAFT_316823</name>
</gene>
<keyword evidence="1" id="KW-0547">Nucleotide-binding</keyword>
<dbReference type="GO" id="GO:0003924">
    <property type="term" value="F:GTPase activity"/>
    <property type="evidence" value="ECO:0007669"/>
    <property type="project" value="InterPro"/>
</dbReference>
<dbReference type="GO" id="GO:0005525">
    <property type="term" value="F:GTP binding"/>
    <property type="evidence" value="ECO:0007669"/>
    <property type="project" value="InterPro"/>
</dbReference>
<dbReference type="SMART" id="SM00175">
    <property type="entry name" value="RAB"/>
    <property type="match status" value="1"/>
</dbReference>
<protein>
    <submittedName>
        <fullName evidence="3">Rab28, ras superfamily GTPase</fullName>
    </submittedName>
</protein>
<dbReference type="SUPFAM" id="SSF52540">
    <property type="entry name" value="P-loop containing nucleoside triphosphate hydrolases"/>
    <property type="match status" value="1"/>
</dbReference>
<organism evidence="3 4">
    <name type="scientific">Tribonema minus</name>
    <dbReference type="NCBI Taxonomy" id="303371"/>
    <lineage>
        <taxon>Eukaryota</taxon>
        <taxon>Sar</taxon>
        <taxon>Stramenopiles</taxon>
        <taxon>Ochrophyta</taxon>
        <taxon>PX clade</taxon>
        <taxon>Xanthophyceae</taxon>
        <taxon>Tribonematales</taxon>
        <taxon>Tribonemataceae</taxon>
        <taxon>Tribonema</taxon>
    </lineage>
</organism>
<dbReference type="PRINTS" id="PR00449">
    <property type="entry name" value="RASTRNSFRMNG"/>
</dbReference>
<dbReference type="InterPro" id="IPR005225">
    <property type="entry name" value="Small_GTP-bd"/>
</dbReference>
<proteinExistence type="predicted"/>
<dbReference type="EMBL" id="JAFCMP010000205">
    <property type="protein sequence ID" value="KAG5183482.1"/>
    <property type="molecule type" value="Genomic_DNA"/>
</dbReference>
<feature type="region of interest" description="Disordered" evidence="2">
    <location>
        <begin position="208"/>
        <end position="232"/>
    </location>
</feature>
<dbReference type="Pfam" id="PF00071">
    <property type="entry name" value="Ras"/>
    <property type="match status" value="1"/>
</dbReference>
<dbReference type="NCBIfam" id="TIGR00231">
    <property type="entry name" value="small_GTP"/>
    <property type="match status" value="1"/>
</dbReference>
<dbReference type="AlphaFoldDB" id="A0A835YXE0"/>
<sequence length="232" mass="25507">MSNQAEHESDDEPEQQQFKIILLGDGAVGKTSIANRFAKESFSQSYKQTIGLDFFIKRIVLPGDISVALQLWDIGGQSIGSKMLGNYIHGSHAVIFCYDVTNADSFLDLEDWRSLVMKSAADDKPVMALAGNKCDLSHIRAVRSEAINTFADKHDMQVYFMSAKSGDQVNACFHRLAAQLAEVSLSKADLQRLDGAENVVTAEIVNHPRHDPNVNKGEVPEFTKTGRSCSVS</sequence>
<dbReference type="PROSITE" id="PS51421">
    <property type="entry name" value="RAS"/>
    <property type="match status" value="1"/>
</dbReference>
<dbReference type="PROSITE" id="PS51419">
    <property type="entry name" value="RAB"/>
    <property type="match status" value="1"/>
</dbReference>